<sequence>MSRPFHDYPAGPSCSDNAPWHYQQNVSYDYPSRYDVYSSGARAAALGESGSTSGFPDSATFSPSYDYADSPEIFSFDEYESSSPLSPSCSTTSSSSSCSDAPITPYYQGTNGLPLPAVPLLYTKLDAPVGGEYQEAVSPEPAYECEEWDEDVTQTYSSVAMPESSIRSSAAHPNYDTNAAALWACEAAIAQFQYFDTSPTSARAPDPPTYATYLTSDSTAVASSPVSPQHAHDQYPPSSHPQVSCLPPAFLSCFPLKLHQPQPRRSIPVVSLSELASASSDDVSQSSPHFQRTTPSVLSPHELQSPSSHDVSMTSYLPASAGAFPMAAYPSSCSCSKCTGHYSIL</sequence>
<gene>
    <name evidence="2" type="ORF">MSAN_02233000</name>
</gene>
<accession>A0A8H6XBJ8</accession>
<proteinExistence type="predicted"/>
<comment type="caution">
    <text evidence="2">The sequence shown here is derived from an EMBL/GenBank/DDBJ whole genome shotgun (WGS) entry which is preliminary data.</text>
</comment>
<feature type="compositionally biased region" description="Polar residues" evidence="1">
    <location>
        <begin position="288"/>
        <end position="312"/>
    </location>
</feature>
<dbReference type="Proteomes" id="UP000623467">
    <property type="component" value="Unassembled WGS sequence"/>
</dbReference>
<keyword evidence="3" id="KW-1185">Reference proteome</keyword>
<feature type="region of interest" description="Disordered" evidence="1">
    <location>
        <begin position="221"/>
        <end position="240"/>
    </location>
</feature>
<dbReference type="EMBL" id="JACAZH010000033">
    <property type="protein sequence ID" value="KAF7337597.1"/>
    <property type="molecule type" value="Genomic_DNA"/>
</dbReference>
<dbReference type="OrthoDB" id="2945827at2759"/>
<dbReference type="AlphaFoldDB" id="A0A8H6XBJ8"/>
<protein>
    <submittedName>
        <fullName evidence="2">Uncharacterized protein</fullName>
    </submittedName>
</protein>
<evidence type="ECO:0000313" key="3">
    <source>
        <dbReference type="Proteomes" id="UP000623467"/>
    </source>
</evidence>
<organism evidence="2 3">
    <name type="scientific">Mycena sanguinolenta</name>
    <dbReference type="NCBI Taxonomy" id="230812"/>
    <lineage>
        <taxon>Eukaryota</taxon>
        <taxon>Fungi</taxon>
        <taxon>Dikarya</taxon>
        <taxon>Basidiomycota</taxon>
        <taxon>Agaricomycotina</taxon>
        <taxon>Agaricomycetes</taxon>
        <taxon>Agaricomycetidae</taxon>
        <taxon>Agaricales</taxon>
        <taxon>Marasmiineae</taxon>
        <taxon>Mycenaceae</taxon>
        <taxon>Mycena</taxon>
    </lineage>
</organism>
<feature type="region of interest" description="Disordered" evidence="1">
    <location>
        <begin position="280"/>
        <end position="312"/>
    </location>
</feature>
<evidence type="ECO:0000256" key="1">
    <source>
        <dbReference type="SAM" id="MobiDB-lite"/>
    </source>
</evidence>
<reference evidence="2" key="1">
    <citation type="submission" date="2020-05" db="EMBL/GenBank/DDBJ databases">
        <title>Mycena genomes resolve the evolution of fungal bioluminescence.</title>
        <authorList>
            <person name="Tsai I.J."/>
        </authorList>
    </citation>
    <scope>NUCLEOTIDE SEQUENCE</scope>
    <source>
        <strain evidence="2">160909Yilan</strain>
    </source>
</reference>
<evidence type="ECO:0000313" key="2">
    <source>
        <dbReference type="EMBL" id="KAF7337597.1"/>
    </source>
</evidence>
<name>A0A8H6XBJ8_9AGAR</name>